<evidence type="ECO:0000313" key="5">
    <source>
        <dbReference type="Proteomes" id="UP000472264"/>
    </source>
</evidence>
<organism evidence="4 5">
    <name type="scientific">Echeneis naucrates</name>
    <name type="common">Live sharksucker</name>
    <dbReference type="NCBI Taxonomy" id="173247"/>
    <lineage>
        <taxon>Eukaryota</taxon>
        <taxon>Metazoa</taxon>
        <taxon>Chordata</taxon>
        <taxon>Craniata</taxon>
        <taxon>Vertebrata</taxon>
        <taxon>Euteleostomi</taxon>
        <taxon>Actinopterygii</taxon>
        <taxon>Neopterygii</taxon>
        <taxon>Teleostei</taxon>
        <taxon>Neoteleostei</taxon>
        <taxon>Acanthomorphata</taxon>
        <taxon>Carangaria</taxon>
        <taxon>Carangiformes</taxon>
        <taxon>Echeneidae</taxon>
        <taxon>Echeneis</taxon>
    </lineage>
</organism>
<dbReference type="GO" id="GO:0032027">
    <property type="term" value="F:myosin light chain binding"/>
    <property type="evidence" value="ECO:0007669"/>
    <property type="project" value="InterPro"/>
</dbReference>
<evidence type="ECO:0000256" key="2">
    <source>
        <dbReference type="ARBA" id="ARBA00022553"/>
    </source>
</evidence>
<dbReference type="InterPro" id="IPR032732">
    <property type="entry name" value="SPATA6_N"/>
</dbReference>
<dbReference type="GO" id="GO:0007283">
    <property type="term" value="P:spermatogenesis"/>
    <property type="evidence" value="ECO:0007669"/>
    <property type="project" value="InterPro"/>
</dbReference>
<keyword evidence="2" id="KW-0597">Phosphoprotein</keyword>
<accession>A0A665UVL7</accession>
<sequence>MFLHLSQVSCPGVHLSAKDDIYLSIYFMDQYCQSQCLSAVFPLLFHEKMTFEKSPRSAPPGHHPTLNWTFSYSILSSQVLLAL</sequence>
<reference evidence="4" key="3">
    <citation type="submission" date="2025-09" db="UniProtKB">
        <authorList>
            <consortium name="Ensembl"/>
        </authorList>
    </citation>
    <scope>IDENTIFICATION</scope>
</reference>
<feature type="domain" description="Spermatogenesis-associated protein 6 N-terminal" evidence="3">
    <location>
        <begin position="3"/>
        <end position="54"/>
    </location>
</feature>
<dbReference type="PANTHER" id="PTHR16435">
    <property type="entry name" value="SPERMATOGENESIS-ASSOCIATED PROTEIN 6 SPATA6"/>
    <property type="match status" value="1"/>
</dbReference>
<name>A0A665UVL7_ECHNA</name>
<keyword evidence="5" id="KW-1185">Reference proteome</keyword>
<dbReference type="Ensembl" id="ENSENLT00000024239.1">
    <property type="protein sequence ID" value="ENSENLP00000023461.1"/>
    <property type="gene ID" value="ENSENLG00000010631.1"/>
</dbReference>
<dbReference type="Proteomes" id="UP000472264">
    <property type="component" value="Chromosome 18"/>
</dbReference>
<proteinExistence type="inferred from homology"/>
<dbReference type="InterPro" id="IPR042769">
    <property type="entry name" value="SPATA6_fam"/>
</dbReference>
<evidence type="ECO:0000313" key="4">
    <source>
        <dbReference type="Ensembl" id="ENSENLP00000023461.1"/>
    </source>
</evidence>
<dbReference type="AlphaFoldDB" id="A0A665UVL7"/>
<comment type="similarity">
    <text evidence="1">Belongs to the SPATA6 family.</text>
</comment>
<evidence type="ECO:0000259" key="3">
    <source>
        <dbReference type="Pfam" id="PF14909"/>
    </source>
</evidence>
<dbReference type="PANTHER" id="PTHR16435:SF5">
    <property type="entry name" value="SPERMATOGENESIS ASSOCIATED 6-LIKE PROTEIN"/>
    <property type="match status" value="1"/>
</dbReference>
<reference evidence="4" key="1">
    <citation type="submission" date="2021-04" db="EMBL/GenBank/DDBJ databases">
        <authorList>
            <consortium name="Wellcome Sanger Institute Data Sharing"/>
        </authorList>
    </citation>
    <scope>NUCLEOTIDE SEQUENCE [LARGE SCALE GENOMIC DNA]</scope>
</reference>
<dbReference type="Pfam" id="PF14909">
    <property type="entry name" value="SPATA6"/>
    <property type="match status" value="1"/>
</dbReference>
<evidence type="ECO:0000256" key="1">
    <source>
        <dbReference type="ARBA" id="ARBA00006215"/>
    </source>
</evidence>
<protein>
    <recommendedName>
        <fullName evidence="3">Spermatogenesis-associated protein 6 N-terminal domain-containing protein</fullName>
    </recommendedName>
</protein>
<reference evidence="4" key="2">
    <citation type="submission" date="2025-08" db="UniProtKB">
        <authorList>
            <consortium name="Ensembl"/>
        </authorList>
    </citation>
    <scope>IDENTIFICATION</scope>
</reference>
<dbReference type="InParanoid" id="A0A665UVL7"/>
<dbReference type="GO" id="GO:0120212">
    <property type="term" value="C:sperm head-tail coupling apparatus"/>
    <property type="evidence" value="ECO:0007669"/>
    <property type="project" value="InterPro"/>
</dbReference>